<dbReference type="Pfam" id="PF13411">
    <property type="entry name" value="MerR_1"/>
    <property type="match status" value="1"/>
</dbReference>
<dbReference type="CDD" id="cd04785">
    <property type="entry name" value="HTH_CadR-PbrR-like"/>
    <property type="match status" value="1"/>
</dbReference>
<dbReference type="InterPro" id="IPR009061">
    <property type="entry name" value="DNA-bd_dom_put_sf"/>
</dbReference>
<dbReference type="KEGG" id="rsb:RS694_10375"/>
<dbReference type="SUPFAM" id="SSF46955">
    <property type="entry name" value="Putative DNA-binding domain"/>
    <property type="match status" value="1"/>
</dbReference>
<dbReference type="EMBL" id="CP019239">
    <property type="protein sequence ID" value="APW44802.1"/>
    <property type="molecule type" value="Genomic_DNA"/>
</dbReference>
<sequence length="148" mass="16088">MAEYITIGALAQSTGVNVSAIRYYEEIGLIPKAHRRPSGHRVYGPEAQEVLAVIRSCREFGFSIEQVRELVLLSTNAQLPCDETREIAQTHLNAVQAKLSELRQLEKNLTSFIQSCTENCIGGPAPQCNILENIGSSGTQPVAAKGCC</sequence>
<gene>
    <name evidence="6" type="ORF">RS694_10375</name>
</gene>
<dbReference type="GO" id="GO:0003677">
    <property type="term" value="F:DNA binding"/>
    <property type="evidence" value="ECO:0007669"/>
    <property type="project" value="UniProtKB-KW"/>
</dbReference>
<evidence type="ECO:0000256" key="2">
    <source>
        <dbReference type="ARBA" id="ARBA00023015"/>
    </source>
</evidence>
<proteinExistence type="predicted"/>
<evidence type="ECO:0000313" key="6">
    <source>
        <dbReference type="EMBL" id="APW44802.1"/>
    </source>
</evidence>
<dbReference type="GO" id="GO:0003700">
    <property type="term" value="F:DNA-binding transcription factor activity"/>
    <property type="evidence" value="ECO:0007669"/>
    <property type="project" value="InterPro"/>
</dbReference>
<keyword evidence="4" id="KW-0804">Transcription</keyword>
<evidence type="ECO:0000259" key="5">
    <source>
        <dbReference type="PROSITE" id="PS50937"/>
    </source>
</evidence>
<dbReference type="PROSITE" id="PS00552">
    <property type="entry name" value="HTH_MERR_1"/>
    <property type="match status" value="1"/>
</dbReference>
<organism evidence="6 7">
    <name type="scientific">Rhodoferax saidenbachensis</name>
    <dbReference type="NCBI Taxonomy" id="1484693"/>
    <lineage>
        <taxon>Bacteria</taxon>
        <taxon>Pseudomonadati</taxon>
        <taxon>Pseudomonadota</taxon>
        <taxon>Betaproteobacteria</taxon>
        <taxon>Burkholderiales</taxon>
        <taxon>Comamonadaceae</taxon>
        <taxon>Rhodoferax</taxon>
    </lineage>
</organism>
<dbReference type="PRINTS" id="PR00040">
    <property type="entry name" value="HTHMERR"/>
</dbReference>
<protein>
    <submittedName>
        <fullName evidence="6">MerR family transcriptional regulator</fullName>
    </submittedName>
</protein>
<keyword evidence="3" id="KW-0238">DNA-binding</keyword>
<dbReference type="STRING" id="1484693.RS694_10375"/>
<name>A0A1P8KFX2_9BURK</name>
<dbReference type="InterPro" id="IPR047057">
    <property type="entry name" value="MerR_fam"/>
</dbReference>
<reference evidence="6 7" key="1">
    <citation type="submission" date="2017-01" db="EMBL/GenBank/DDBJ databases">
        <authorList>
            <person name="Mah S.A."/>
            <person name="Swanson W.J."/>
            <person name="Moy G.W."/>
            <person name="Vacquier V.D."/>
        </authorList>
    </citation>
    <scope>NUCLEOTIDE SEQUENCE [LARGE SCALE GENOMIC DNA]</scope>
    <source>
        <strain evidence="6 7">DSM 22694</strain>
    </source>
</reference>
<feature type="domain" description="HTH merR-type" evidence="5">
    <location>
        <begin position="4"/>
        <end position="73"/>
    </location>
</feature>
<keyword evidence="2" id="KW-0805">Transcription regulation</keyword>
<evidence type="ECO:0000256" key="1">
    <source>
        <dbReference type="ARBA" id="ARBA00022491"/>
    </source>
</evidence>
<evidence type="ECO:0000313" key="7">
    <source>
        <dbReference type="Proteomes" id="UP000186110"/>
    </source>
</evidence>
<dbReference type="AlphaFoldDB" id="A0A1P8KFX2"/>
<keyword evidence="7" id="KW-1185">Reference proteome</keyword>
<dbReference type="Proteomes" id="UP000186110">
    <property type="component" value="Chromosome"/>
</dbReference>
<accession>A0A1P8KFX2</accession>
<keyword evidence="1" id="KW-0678">Repressor</keyword>
<dbReference type="InterPro" id="IPR000551">
    <property type="entry name" value="MerR-type_HTH_dom"/>
</dbReference>
<evidence type="ECO:0000256" key="4">
    <source>
        <dbReference type="ARBA" id="ARBA00023163"/>
    </source>
</evidence>
<dbReference type="PROSITE" id="PS50937">
    <property type="entry name" value="HTH_MERR_2"/>
    <property type="match status" value="1"/>
</dbReference>
<evidence type="ECO:0000256" key="3">
    <source>
        <dbReference type="ARBA" id="ARBA00023125"/>
    </source>
</evidence>
<dbReference type="Gene3D" id="1.10.1660.10">
    <property type="match status" value="1"/>
</dbReference>
<dbReference type="SMART" id="SM00422">
    <property type="entry name" value="HTH_MERR"/>
    <property type="match status" value="1"/>
</dbReference>
<dbReference type="PANTHER" id="PTHR30204">
    <property type="entry name" value="REDOX-CYCLING DRUG-SENSING TRANSCRIPTIONAL ACTIVATOR SOXR"/>
    <property type="match status" value="1"/>
</dbReference>
<dbReference type="PANTHER" id="PTHR30204:SF69">
    <property type="entry name" value="MERR-FAMILY TRANSCRIPTIONAL REGULATOR"/>
    <property type="match status" value="1"/>
</dbReference>